<feature type="compositionally biased region" description="Basic residues" evidence="1">
    <location>
        <begin position="1"/>
        <end position="11"/>
    </location>
</feature>
<organism evidence="2">
    <name type="scientific">uncultured Acidimicrobiales bacterium</name>
    <dbReference type="NCBI Taxonomy" id="310071"/>
    <lineage>
        <taxon>Bacteria</taxon>
        <taxon>Bacillati</taxon>
        <taxon>Actinomycetota</taxon>
        <taxon>Acidimicrobiia</taxon>
        <taxon>Acidimicrobiales</taxon>
        <taxon>environmental samples</taxon>
    </lineage>
</organism>
<feature type="compositionally biased region" description="Basic and acidic residues" evidence="1">
    <location>
        <begin position="289"/>
        <end position="304"/>
    </location>
</feature>
<feature type="region of interest" description="Disordered" evidence="1">
    <location>
        <begin position="1"/>
        <end position="254"/>
    </location>
</feature>
<dbReference type="EMBL" id="CADCTB010000112">
    <property type="protein sequence ID" value="CAA9243218.1"/>
    <property type="molecule type" value="Genomic_DNA"/>
</dbReference>
<feature type="non-terminal residue" evidence="2">
    <location>
        <position position="312"/>
    </location>
</feature>
<feature type="non-terminal residue" evidence="2">
    <location>
        <position position="1"/>
    </location>
</feature>
<evidence type="ECO:0000313" key="2">
    <source>
        <dbReference type="EMBL" id="CAA9243218.1"/>
    </source>
</evidence>
<evidence type="ECO:0000256" key="1">
    <source>
        <dbReference type="SAM" id="MobiDB-lite"/>
    </source>
</evidence>
<protein>
    <submittedName>
        <fullName evidence="2">Transcriptional regulator, MerR family</fullName>
    </submittedName>
</protein>
<name>A0A6J4I5I1_9ACTN</name>
<feature type="compositionally biased region" description="Gly residues" evidence="1">
    <location>
        <begin position="210"/>
        <end position="221"/>
    </location>
</feature>
<feature type="compositionally biased region" description="Basic and acidic residues" evidence="1">
    <location>
        <begin position="166"/>
        <end position="177"/>
    </location>
</feature>
<proteinExistence type="predicted"/>
<dbReference type="AlphaFoldDB" id="A0A6J4I5I1"/>
<accession>A0A6J4I5I1</accession>
<feature type="compositionally biased region" description="Basic residues" evidence="1">
    <location>
        <begin position="229"/>
        <end position="240"/>
    </location>
</feature>
<feature type="compositionally biased region" description="Low complexity" evidence="1">
    <location>
        <begin position="118"/>
        <end position="132"/>
    </location>
</feature>
<feature type="region of interest" description="Disordered" evidence="1">
    <location>
        <begin position="289"/>
        <end position="312"/>
    </location>
</feature>
<reference evidence="2" key="1">
    <citation type="submission" date="2020-02" db="EMBL/GenBank/DDBJ databases">
        <authorList>
            <person name="Meier V. D."/>
        </authorList>
    </citation>
    <scope>NUCLEOTIDE SEQUENCE</scope>
    <source>
        <strain evidence="2">AVDCRST_MAG10</strain>
    </source>
</reference>
<feature type="compositionally biased region" description="Basic residues" evidence="1">
    <location>
        <begin position="133"/>
        <end position="149"/>
    </location>
</feature>
<gene>
    <name evidence="2" type="ORF">AVDCRST_MAG10-1710</name>
</gene>
<feature type="compositionally biased region" description="Low complexity" evidence="1">
    <location>
        <begin position="182"/>
        <end position="191"/>
    </location>
</feature>
<feature type="compositionally biased region" description="Basic and acidic residues" evidence="1">
    <location>
        <begin position="57"/>
        <end position="67"/>
    </location>
</feature>
<sequence length="312" mass="33076">GRGRPLHHRRAGTTNRAVGADHPLLLRRRSGPSQWSHPGRLPPVRRRGPRPPGDGPDPPRPRPRPGDGDPGPRPGVDPGRRRDSPRRRPRHPDPHPPPSPCGPAGGGEAQHDPGGDGAHAQAGQAVRGGAQPHPHRLLRRGLRRPRHGPCVRTGHAVGHAGSAGRSDARTGRGVDRARRARAGAGVPPARTGDVRGALCRPRRGPVPRGGAPGGVRAGGGRARGDSGVRRGRPPVPRGRRPPQGDRRRTTGRVTRHFRAASVHRRAVRHGQRRPGRALLAAAGHGERLARLPEHDAGVHVDDRGTQGPPPSL</sequence>